<evidence type="ECO:0000313" key="5">
    <source>
        <dbReference type="EMBL" id="MBB4678236.1"/>
    </source>
</evidence>
<dbReference type="PANTHER" id="PTHR33204:SF39">
    <property type="entry name" value="TRANSCRIPTIONAL REGULATORY PROTEIN"/>
    <property type="match status" value="1"/>
</dbReference>
<reference evidence="5 6" key="1">
    <citation type="submission" date="2020-08" db="EMBL/GenBank/DDBJ databases">
        <title>Sequencing the genomes of 1000 actinobacteria strains.</title>
        <authorList>
            <person name="Klenk H.-P."/>
        </authorList>
    </citation>
    <scope>NUCLEOTIDE SEQUENCE [LARGE SCALE GENOMIC DNA]</scope>
    <source>
        <strain evidence="5 6">DSM 44230</strain>
    </source>
</reference>
<organism evidence="5 6">
    <name type="scientific">Crossiella cryophila</name>
    <dbReference type="NCBI Taxonomy" id="43355"/>
    <lineage>
        <taxon>Bacteria</taxon>
        <taxon>Bacillati</taxon>
        <taxon>Actinomycetota</taxon>
        <taxon>Actinomycetes</taxon>
        <taxon>Pseudonocardiales</taxon>
        <taxon>Pseudonocardiaceae</taxon>
        <taxon>Crossiella</taxon>
    </lineage>
</organism>
<keyword evidence="1" id="KW-0805">Transcription regulation</keyword>
<accession>A0A7W7CBR8</accession>
<evidence type="ECO:0000256" key="2">
    <source>
        <dbReference type="ARBA" id="ARBA00023125"/>
    </source>
</evidence>
<name>A0A7W7CBR8_9PSEU</name>
<dbReference type="RefSeq" id="WP_185004093.1">
    <property type="nucleotide sequence ID" value="NZ_BAAAUI010000004.1"/>
</dbReference>
<keyword evidence="2 5" id="KW-0238">DNA-binding</keyword>
<evidence type="ECO:0000313" key="6">
    <source>
        <dbReference type="Proteomes" id="UP000533598"/>
    </source>
</evidence>
<dbReference type="PROSITE" id="PS51118">
    <property type="entry name" value="HTH_HXLR"/>
    <property type="match status" value="1"/>
</dbReference>
<proteinExistence type="predicted"/>
<keyword evidence="3" id="KW-0804">Transcription</keyword>
<dbReference type="PANTHER" id="PTHR33204">
    <property type="entry name" value="TRANSCRIPTIONAL REGULATOR, MARR FAMILY"/>
    <property type="match status" value="1"/>
</dbReference>
<evidence type="ECO:0000256" key="3">
    <source>
        <dbReference type="ARBA" id="ARBA00023163"/>
    </source>
</evidence>
<comment type="caution">
    <text evidence="5">The sequence shown here is derived from an EMBL/GenBank/DDBJ whole genome shotgun (WGS) entry which is preliminary data.</text>
</comment>
<keyword evidence="6" id="KW-1185">Reference proteome</keyword>
<sequence>MTGDMIEPPTPGADDCGRLPVENGEFVRQVLDRVGDKWSLLVIANLHNGPRRYSYLQQVVDGISQRMLTLTLRQLGEDGLIERTAYAEVPPRVEYALTPLGKSLLGAVTSLIQWVSTHHSDIREYRARARAGS</sequence>
<dbReference type="SUPFAM" id="SSF46785">
    <property type="entry name" value="Winged helix' DNA-binding domain"/>
    <property type="match status" value="1"/>
</dbReference>
<evidence type="ECO:0000256" key="1">
    <source>
        <dbReference type="ARBA" id="ARBA00023015"/>
    </source>
</evidence>
<dbReference type="InterPro" id="IPR002577">
    <property type="entry name" value="HTH_HxlR"/>
</dbReference>
<dbReference type="Gene3D" id="1.10.10.10">
    <property type="entry name" value="Winged helix-like DNA-binding domain superfamily/Winged helix DNA-binding domain"/>
    <property type="match status" value="1"/>
</dbReference>
<dbReference type="InterPro" id="IPR036388">
    <property type="entry name" value="WH-like_DNA-bd_sf"/>
</dbReference>
<dbReference type="InterPro" id="IPR036390">
    <property type="entry name" value="WH_DNA-bd_sf"/>
</dbReference>
<protein>
    <submittedName>
        <fullName evidence="5">DNA-binding HxlR family transcriptional regulator</fullName>
    </submittedName>
</protein>
<dbReference type="Pfam" id="PF01638">
    <property type="entry name" value="HxlR"/>
    <property type="match status" value="1"/>
</dbReference>
<evidence type="ECO:0000259" key="4">
    <source>
        <dbReference type="PROSITE" id="PS51118"/>
    </source>
</evidence>
<dbReference type="Proteomes" id="UP000533598">
    <property type="component" value="Unassembled WGS sequence"/>
</dbReference>
<dbReference type="EMBL" id="JACHMH010000001">
    <property type="protein sequence ID" value="MBB4678236.1"/>
    <property type="molecule type" value="Genomic_DNA"/>
</dbReference>
<dbReference type="GO" id="GO:0003677">
    <property type="term" value="F:DNA binding"/>
    <property type="evidence" value="ECO:0007669"/>
    <property type="project" value="UniProtKB-KW"/>
</dbReference>
<feature type="domain" description="HTH hxlR-type" evidence="4">
    <location>
        <begin position="16"/>
        <end position="123"/>
    </location>
</feature>
<gene>
    <name evidence="5" type="ORF">HNR67_004354</name>
</gene>
<dbReference type="AlphaFoldDB" id="A0A7W7CBR8"/>